<evidence type="ECO:0000256" key="12">
    <source>
        <dbReference type="ARBA" id="ARBA00031082"/>
    </source>
</evidence>
<keyword evidence="11 19" id="KW-0413">Isomerase</keyword>
<feature type="binding site" evidence="17">
    <location>
        <begin position="292"/>
        <end position="300"/>
    </location>
    <ligand>
        <name>5-phospho-alpha-D-ribose 1-diphosphate</name>
        <dbReference type="ChEBI" id="CHEBI:58017"/>
    </ligand>
</feature>
<evidence type="ECO:0000256" key="16">
    <source>
        <dbReference type="ARBA" id="ARBA00079807"/>
    </source>
</evidence>
<dbReference type="EnsemblBacteria" id="ACZ19174">
    <property type="protein sequence ID" value="ACZ19174"/>
    <property type="gene ID" value="Taci_0942"/>
</dbReference>
<dbReference type="STRING" id="525903.Taci_0942"/>
<dbReference type="PANTHER" id="PTHR30345:SF0">
    <property type="entry name" value="DNA DAMAGE-REPAIR_TOLERATION PROTEIN DRT102"/>
    <property type="match status" value="1"/>
</dbReference>
<dbReference type="CDD" id="cd06223">
    <property type="entry name" value="PRTases_typeI"/>
    <property type="match status" value="1"/>
</dbReference>
<evidence type="ECO:0000256" key="1">
    <source>
        <dbReference type="ARBA" id="ARBA00005180"/>
    </source>
</evidence>
<evidence type="ECO:0000256" key="10">
    <source>
        <dbReference type="ARBA" id="ARBA00023134"/>
    </source>
</evidence>
<feature type="binding site" evidence="17">
    <location>
        <position position="265"/>
    </location>
    <ligand>
        <name>5-phospho-alpha-D-ribose 1-diphosphate</name>
        <dbReference type="ChEBI" id="CHEBI:58017"/>
    </ligand>
</feature>
<comment type="similarity">
    <text evidence="2">Belongs to the LacAB/RpiB family.</text>
</comment>
<sequence>MEMKIAIGSDHAGFVLKEHLIGFVRSKGYQVLDMGTCSAEARVDFPDWGIKVAEAVSRGEVDRGILVCGSGIGMSIVANKVPGVYAALCRDTTEARLSREHNDSNVLAIGGRLVGPDLAAEMVDTWLSTQFLGGRYEARNQKIRDYERSVYKEEAMGQVRANGRLVVVSHPLIQHKLGIIRDKNTSSKDFRELVQEIAGLMVYEITRDLSLEEIDVCTPLGPTKAFTLAGKKMAVVPVLRAGLGMVEGILRLIPNAKVGHVGLYRDPNTLEPVEYYCKLPGDIEDRDVYIVDPMLATGGSAAAAIDLVKRKGAKRISLVALIAAPEGVARVKSSHPEVDIYTAALDSHLNDHGYIVPGLGDAGDRLFGTR</sequence>
<dbReference type="GO" id="GO:0004845">
    <property type="term" value="F:uracil phosphoribosyltransferase activity"/>
    <property type="evidence" value="ECO:0007669"/>
    <property type="project" value="UniProtKB-UniRule"/>
</dbReference>
<dbReference type="InterPro" id="IPR004785">
    <property type="entry name" value="RpiB"/>
</dbReference>
<comment type="catalytic activity">
    <reaction evidence="13 17">
        <text>UMP + diphosphate = 5-phospho-alpha-D-ribose 1-diphosphate + uracil</text>
        <dbReference type="Rhea" id="RHEA:13017"/>
        <dbReference type="ChEBI" id="CHEBI:17568"/>
        <dbReference type="ChEBI" id="CHEBI:33019"/>
        <dbReference type="ChEBI" id="CHEBI:57865"/>
        <dbReference type="ChEBI" id="CHEBI:58017"/>
        <dbReference type="EC" id="2.4.2.9"/>
    </reaction>
</comment>
<keyword evidence="6 17" id="KW-0328">Glycosyltransferase</keyword>
<dbReference type="NCBIfam" id="NF004051">
    <property type="entry name" value="PRK05571.1"/>
    <property type="match status" value="1"/>
</dbReference>
<evidence type="ECO:0000256" key="14">
    <source>
        <dbReference type="ARBA" id="ARBA00056901"/>
    </source>
</evidence>
<evidence type="ECO:0000256" key="3">
    <source>
        <dbReference type="ARBA" id="ARBA00009516"/>
    </source>
</evidence>
<evidence type="ECO:0000313" key="19">
    <source>
        <dbReference type="EMBL" id="ACZ19174.1"/>
    </source>
</evidence>
<dbReference type="Pfam" id="PF02502">
    <property type="entry name" value="LacAB_rpiB"/>
    <property type="match status" value="1"/>
</dbReference>
<keyword evidence="5 17" id="KW-0021">Allosteric enzyme</keyword>
<dbReference type="EMBL" id="CP001818">
    <property type="protein sequence ID" value="ACZ19174.1"/>
    <property type="molecule type" value="Genomic_DNA"/>
</dbReference>
<comment type="pathway">
    <text evidence="1 17">Pyrimidine metabolism; UMP biosynthesis via salvage pathway; UMP from uracil: step 1/1.</text>
</comment>
<dbReference type="OrthoDB" id="9781675at2"/>
<evidence type="ECO:0000256" key="17">
    <source>
        <dbReference type="HAMAP-Rule" id="MF_01218"/>
    </source>
</evidence>
<dbReference type="AlphaFoldDB" id="D1BA71"/>
<keyword evidence="20" id="KW-1185">Reference proteome</keyword>
<evidence type="ECO:0000256" key="6">
    <source>
        <dbReference type="ARBA" id="ARBA00022676"/>
    </source>
</evidence>
<dbReference type="InterPro" id="IPR003500">
    <property type="entry name" value="RpiB_LacA_LacB"/>
</dbReference>
<dbReference type="GO" id="GO:0006223">
    <property type="term" value="P:uracil salvage"/>
    <property type="evidence" value="ECO:0007669"/>
    <property type="project" value="InterPro"/>
</dbReference>
<name>D1BA71_THEAS</name>
<feature type="binding site" evidence="17">
    <location>
        <position position="361"/>
    </location>
    <ligand>
        <name>5-phospho-alpha-D-ribose 1-diphosphate</name>
        <dbReference type="ChEBI" id="CHEBI:58017"/>
    </ligand>
</feature>
<dbReference type="NCBIfam" id="TIGR01120">
    <property type="entry name" value="rpiB"/>
    <property type="match status" value="1"/>
</dbReference>
<evidence type="ECO:0000256" key="7">
    <source>
        <dbReference type="ARBA" id="ARBA00022679"/>
    </source>
</evidence>
<evidence type="ECO:0000256" key="15">
    <source>
        <dbReference type="ARBA" id="ARBA00072146"/>
    </source>
</evidence>
<dbReference type="Pfam" id="PF14681">
    <property type="entry name" value="UPRTase"/>
    <property type="match status" value="1"/>
</dbReference>
<dbReference type="InterPro" id="IPR036569">
    <property type="entry name" value="RpiB_LacA_LacB_sf"/>
</dbReference>
<evidence type="ECO:0000259" key="18">
    <source>
        <dbReference type="Pfam" id="PF14681"/>
    </source>
</evidence>
<organism evidence="19 20">
    <name type="scientific">Thermanaerovibrio acidaminovorans (strain ATCC 49978 / DSM 6589 / Su883)</name>
    <name type="common">Selenomonas acidaminovorans</name>
    <dbReference type="NCBI Taxonomy" id="525903"/>
    <lineage>
        <taxon>Bacteria</taxon>
        <taxon>Thermotogati</taxon>
        <taxon>Synergistota</taxon>
        <taxon>Synergistia</taxon>
        <taxon>Synergistales</taxon>
        <taxon>Synergistaceae</taxon>
        <taxon>Thermanaerovibrio</taxon>
    </lineage>
</organism>
<dbReference type="GO" id="GO:0005525">
    <property type="term" value="F:GTP binding"/>
    <property type="evidence" value="ECO:0007669"/>
    <property type="project" value="UniProtKB-KW"/>
</dbReference>
<comment type="similarity">
    <text evidence="3 17">Belongs to the UPRTase family.</text>
</comment>
<dbReference type="HAMAP" id="MF_01218_B">
    <property type="entry name" value="Upp_B"/>
    <property type="match status" value="1"/>
</dbReference>
<dbReference type="eggNOG" id="COG0035">
    <property type="taxonomic scope" value="Bacteria"/>
</dbReference>
<dbReference type="FunFam" id="3.40.50.2020:FF:000003">
    <property type="entry name" value="Uracil phosphoribosyltransferase"/>
    <property type="match status" value="1"/>
</dbReference>
<comment type="activity regulation">
    <text evidence="17">Allosterically activated by GTP.</text>
</comment>
<evidence type="ECO:0000256" key="4">
    <source>
        <dbReference type="ARBA" id="ARBA00011894"/>
    </source>
</evidence>
<dbReference type="Proteomes" id="UP000002030">
    <property type="component" value="Chromosome"/>
</dbReference>
<dbReference type="NCBIfam" id="TIGR01091">
    <property type="entry name" value="upp"/>
    <property type="match status" value="1"/>
</dbReference>
<dbReference type="GO" id="GO:0019316">
    <property type="term" value="P:D-allose catabolic process"/>
    <property type="evidence" value="ECO:0007669"/>
    <property type="project" value="TreeGrafter"/>
</dbReference>
<dbReference type="GO" id="GO:0000287">
    <property type="term" value="F:magnesium ion binding"/>
    <property type="evidence" value="ECO:0007669"/>
    <property type="project" value="UniProtKB-UniRule"/>
</dbReference>
<dbReference type="SUPFAM" id="SSF53271">
    <property type="entry name" value="PRTase-like"/>
    <property type="match status" value="1"/>
</dbReference>
<evidence type="ECO:0000256" key="8">
    <source>
        <dbReference type="ARBA" id="ARBA00022741"/>
    </source>
</evidence>
<dbReference type="GO" id="GO:0009052">
    <property type="term" value="P:pentose-phosphate shunt, non-oxidative branch"/>
    <property type="evidence" value="ECO:0007669"/>
    <property type="project" value="TreeGrafter"/>
</dbReference>
<dbReference type="InterPro" id="IPR005765">
    <property type="entry name" value="UPRT"/>
</dbReference>
<dbReference type="KEGG" id="tai:Taci_0942"/>
<dbReference type="GO" id="GO:0044206">
    <property type="term" value="P:UMP salvage"/>
    <property type="evidence" value="ECO:0007669"/>
    <property type="project" value="UniProtKB-UniRule"/>
</dbReference>
<dbReference type="GO" id="GO:0005737">
    <property type="term" value="C:cytoplasm"/>
    <property type="evidence" value="ECO:0007669"/>
    <property type="project" value="UniProtKB-ARBA"/>
</dbReference>
<dbReference type="Gene3D" id="3.40.50.2020">
    <property type="match status" value="1"/>
</dbReference>
<dbReference type="UniPathway" id="UPA00574">
    <property type="reaction ID" value="UER00636"/>
</dbReference>
<dbReference type="SUPFAM" id="SSF89623">
    <property type="entry name" value="Ribose/Galactose isomerase RpiB/AlsB"/>
    <property type="match status" value="1"/>
</dbReference>
<dbReference type="NCBIfam" id="TIGR00689">
    <property type="entry name" value="rpiB_lacA_lacB"/>
    <property type="match status" value="1"/>
</dbReference>
<keyword evidence="8 17" id="KW-0547">Nucleotide-binding</keyword>
<comment type="function">
    <text evidence="14 17">Catalyzes the conversion of uracil and 5-phospho-alpha-D-ribose 1-diphosphate (PRPP) to UMP and diphosphate.</text>
</comment>
<evidence type="ECO:0000256" key="5">
    <source>
        <dbReference type="ARBA" id="ARBA00022533"/>
    </source>
</evidence>
<keyword evidence="10 17" id="KW-0342">GTP-binding</keyword>
<evidence type="ECO:0000313" key="20">
    <source>
        <dbReference type="Proteomes" id="UP000002030"/>
    </source>
</evidence>
<feature type="binding site" evidence="17">
    <location>
        <position position="355"/>
    </location>
    <ligand>
        <name>uracil</name>
        <dbReference type="ChEBI" id="CHEBI:17568"/>
    </ligand>
</feature>
<reference evidence="19 20" key="1">
    <citation type="journal article" date="2009" name="Stand. Genomic Sci.">
        <title>Complete genome sequence of Thermanaerovibrio acidaminovorans type strain (Su883).</title>
        <authorList>
            <person name="Chovatia M."/>
            <person name="Sikorski J."/>
            <person name="Schroder M."/>
            <person name="Lapidus A."/>
            <person name="Nolan M."/>
            <person name="Tice H."/>
            <person name="Glavina Del Rio T."/>
            <person name="Copeland A."/>
            <person name="Cheng J.F."/>
            <person name="Lucas S."/>
            <person name="Chen F."/>
            <person name="Bruce D."/>
            <person name="Goodwin L."/>
            <person name="Pitluck S."/>
            <person name="Ivanova N."/>
            <person name="Mavromatis K."/>
            <person name="Ovchinnikova G."/>
            <person name="Pati A."/>
            <person name="Chen A."/>
            <person name="Palaniappan K."/>
            <person name="Land M."/>
            <person name="Hauser L."/>
            <person name="Chang Y.J."/>
            <person name="Jeffries C.D."/>
            <person name="Chain P."/>
            <person name="Saunders E."/>
            <person name="Detter J.C."/>
            <person name="Brettin T."/>
            <person name="Rohde M."/>
            <person name="Goker M."/>
            <person name="Spring S."/>
            <person name="Bristow J."/>
            <person name="Markowitz V."/>
            <person name="Hugenholtz P."/>
            <person name="Kyrpides N.C."/>
            <person name="Klenk H.P."/>
            <person name="Eisen J.A."/>
        </authorList>
    </citation>
    <scope>NUCLEOTIDE SEQUENCE [LARGE SCALE GENOMIC DNA]</scope>
    <source>
        <strain evidence="20">ATCC 49978 / DSM 6589 / Su883</strain>
    </source>
</reference>
<comment type="cofactor">
    <cofactor evidence="17">
        <name>Mg(2+)</name>
        <dbReference type="ChEBI" id="CHEBI:18420"/>
    </cofactor>
    <text evidence="17">Binds 1 Mg(2+) ion per subunit. The magnesium is bound as Mg-PRPP.</text>
</comment>
<protein>
    <recommendedName>
        <fullName evidence="15 17">Uracil phosphoribosyltransferase</fullName>
        <ecNumber evidence="4 17">2.4.2.9</ecNumber>
    </recommendedName>
    <alternativeName>
        <fullName evidence="12 17">UMP pyrophosphorylase</fullName>
    </alternativeName>
    <alternativeName>
        <fullName evidence="16 17">UPRTase</fullName>
    </alternativeName>
</protein>
<dbReference type="eggNOG" id="COG0698">
    <property type="taxonomic scope" value="Bacteria"/>
</dbReference>
<dbReference type="PANTHER" id="PTHR30345">
    <property type="entry name" value="RIBOSE-5-PHOSPHATE ISOMERASE B"/>
    <property type="match status" value="1"/>
</dbReference>
<accession>D1BA71</accession>
<feature type="domain" description="Phosphoribosyltransferase" evidence="18">
    <location>
        <begin position="167"/>
        <end position="369"/>
    </location>
</feature>
<keyword evidence="9 17" id="KW-0460">Magnesium</keyword>
<dbReference type="EC" id="2.4.2.9" evidence="4 17"/>
<evidence type="ECO:0000256" key="9">
    <source>
        <dbReference type="ARBA" id="ARBA00022842"/>
    </source>
</evidence>
<evidence type="ECO:0000256" key="2">
    <source>
        <dbReference type="ARBA" id="ARBA00008754"/>
    </source>
</evidence>
<dbReference type="InterPro" id="IPR034332">
    <property type="entry name" value="Upp_B"/>
</dbReference>
<dbReference type="InterPro" id="IPR000836">
    <property type="entry name" value="PRTase_dom"/>
</dbReference>
<dbReference type="GO" id="GO:0004751">
    <property type="term" value="F:ribose-5-phosphate isomerase activity"/>
    <property type="evidence" value="ECO:0007669"/>
    <property type="project" value="TreeGrafter"/>
</dbReference>
<dbReference type="Gene3D" id="3.40.1400.10">
    <property type="entry name" value="Sugar-phosphate isomerase, RpiB/LacA/LacB"/>
    <property type="match status" value="1"/>
</dbReference>
<dbReference type="NCBIfam" id="NF001097">
    <property type="entry name" value="PRK00129.1"/>
    <property type="match status" value="1"/>
</dbReference>
<dbReference type="HOGENOM" id="CLU_063684_0_0_0"/>
<proteinExistence type="inferred from homology"/>
<evidence type="ECO:0000256" key="13">
    <source>
        <dbReference type="ARBA" id="ARBA00052919"/>
    </source>
</evidence>
<keyword evidence="7 17" id="KW-0808">Transferase</keyword>
<evidence type="ECO:0000256" key="11">
    <source>
        <dbReference type="ARBA" id="ARBA00023235"/>
    </source>
</evidence>
<dbReference type="InterPro" id="IPR029057">
    <property type="entry name" value="PRTase-like"/>
</dbReference>
<gene>
    <name evidence="17" type="primary">upp</name>
    <name evidence="19" type="ordered locus">Taci_0942</name>
</gene>
<feature type="binding site" evidence="17">
    <location>
        <begin position="360"/>
        <end position="362"/>
    </location>
    <ligand>
        <name>uracil</name>
        <dbReference type="ChEBI" id="CHEBI:17568"/>
    </ligand>
</feature>
<feature type="binding site" evidence="17">
    <location>
        <position position="240"/>
    </location>
    <ligand>
        <name>5-phospho-alpha-D-ribose 1-diphosphate</name>
        <dbReference type="ChEBI" id="CHEBI:58017"/>
    </ligand>
</feature>